<dbReference type="Proteomes" id="UP000243006">
    <property type="component" value="Unassembled WGS sequence"/>
</dbReference>
<reference evidence="1 2" key="1">
    <citation type="submission" date="2015-04" db="EMBL/GenBank/DDBJ databases">
        <title>Draft genome of the roundworm Trichinella nativa.</title>
        <authorList>
            <person name="Mitreva M."/>
        </authorList>
    </citation>
    <scope>NUCLEOTIDE SEQUENCE [LARGE SCALE GENOMIC DNA]</scope>
    <source>
        <strain evidence="1 2">ISS45</strain>
    </source>
</reference>
<organism evidence="1 2">
    <name type="scientific">Trichinella nativa</name>
    <dbReference type="NCBI Taxonomy" id="6335"/>
    <lineage>
        <taxon>Eukaryota</taxon>
        <taxon>Metazoa</taxon>
        <taxon>Ecdysozoa</taxon>
        <taxon>Nematoda</taxon>
        <taxon>Enoplea</taxon>
        <taxon>Dorylaimia</taxon>
        <taxon>Trichinellida</taxon>
        <taxon>Trichinellidae</taxon>
        <taxon>Trichinella</taxon>
    </lineage>
</organism>
<accession>A0A1Y3EIY6</accession>
<dbReference type="EMBL" id="LVZM01010915">
    <property type="protein sequence ID" value="OUC45041.1"/>
    <property type="molecule type" value="Genomic_DNA"/>
</dbReference>
<proteinExistence type="predicted"/>
<gene>
    <name evidence="1" type="ORF">D917_08683</name>
</gene>
<protein>
    <submittedName>
        <fullName evidence="1">Uncharacterized protein</fullName>
    </submittedName>
</protein>
<evidence type="ECO:0000313" key="1">
    <source>
        <dbReference type="EMBL" id="OUC45041.1"/>
    </source>
</evidence>
<evidence type="ECO:0000313" key="2">
    <source>
        <dbReference type="Proteomes" id="UP000243006"/>
    </source>
</evidence>
<sequence>MPNIKFNIFTNKVYRVIDDACLRQLKGEKKNKNSNHAKNIPLIYKYLPTINNEQEKDDELKPLLKECFFTRQSSPTSLPRHSLIIAG</sequence>
<comment type="caution">
    <text evidence="1">The sequence shown here is derived from an EMBL/GenBank/DDBJ whole genome shotgun (WGS) entry which is preliminary data.</text>
</comment>
<name>A0A1Y3EIY6_9BILA</name>
<dbReference type="AlphaFoldDB" id="A0A1Y3EIY6"/>